<dbReference type="InterPro" id="IPR002035">
    <property type="entry name" value="VWF_A"/>
</dbReference>
<dbReference type="PANTHER" id="PTHR12957:SF2">
    <property type="entry name" value="INTEGRATOR COMPLEX SUBUNIT 6"/>
    <property type="match status" value="1"/>
</dbReference>
<evidence type="ECO:0000259" key="2">
    <source>
        <dbReference type="PROSITE" id="PS50234"/>
    </source>
</evidence>
<reference evidence="3" key="1">
    <citation type="journal article" date="2013" name="Genome Biol. Evol.">
        <title>Punctuated emergences of genetic and phenotypic innovations in eumetazoan, bilaterian, euteleostome, and hominidae ancestors.</title>
        <authorList>
            <person name="Wenger Y."/>
            <person name="Galliot B."/>
        </authorList>
    </citation>
    <scope>NUCLEOTIDE SEQUENCE</scope>
    <source>
        <tissue evidence="3">Whole animals</tissue>
    </source>
</reference>
<dbReference type="FunFam" id="3.40.50.410:FF:000010">
    <property type="entry name" value="Integrator complex subunit 6 like"/>
    <property type="match status" value="1"/>
</dbReference>
<sequence length="854" mass="97605">MVILVFLVDTSASMNQKTCLGTTYLDLAKGAVESFLKIRARDINASRGDRYMLVTFDEHNKSVKVGWRENLAQFLKELKNLEAYGLTDLGGALKQAFDLLNMTRLQSGIDNYGLGRNPYYLEPALVMLFSDGCDLINVNGITGEIIVPSNNQLPGAELTKEIYRWDQRLFALNLKIPGFAASVNEKLSTLQAEDMALSNLCEDTGGKLYSIGSYKTLLQSLESIAQKIAVPGVIINFEKHGPDPEPILKDVLSPSMAWTKQRRMIFVRTNIKGTVGHWPIPESYWPDSSMIALPPRDSHPVIKFQCKPCEAMIIDNLPFDKYELEPSPLTQYILERKQPNIAWQVFVSGSSCDSEIGYPFGYLKAATNLLCVNLFVLPYNYPVVMPLIDELIKVHKCKPSPKWQQSFEQYLRKMPSYYIVSLQNAFKRMGVTNNLIPDHFDGSLNYNILSYMKRIKHLGKNEAERLINIHSQQSTADPIKITLPYAPQLTDGKQKDFKAFLLKENVAINRIKPEPIDDKTKMTTEEAQVFMSRNLPALVERFQVQSYKNPFDIHRGDIIDHVNRMRANFFQMPNILSSRMHDEELKHCISISMMGNYKEPELQQVKPLREVDSSQIRLHTFGNPFKLKEQDQQFIVDEADESAFNQNPRKRFNEPLALKVKRKRNDSAPSRRPVGRPNTPPPKLISFSKLEPVKNIINQVIDQKCLKPEDTYVKNNSKDSKVVNKKDDKKLTSINTESTLVSSSTNVPIFSLEVPKESLISNDVNNLSNHSLKQARLELQKKYPVKIRLEVWKALRERKDFQFILNLLESLNVSTNAKFLFINELIDESNRFQLHSLVKKLETLLQNLVISEKS</sequence>
<accession>T2M317</accession>
<dbReference type="InterPro" id="IPR036465">
    <property type="entry name" value="vWFA_dom_sf"/>
</dbReference>
<dbReference type="GO" id="GO:0032039">
    <property type="term" value="C:integrator complex"/>
    <property type="evidence" value="ECO:0007669"/>
    <property type="project" value="TreeGrafter"/>
</dbReference>
<dbReference type="Gene3D" id="3.40.50.410">
    <property type="entry name" value="von Willebrand factor, type A domain"/>
    <property type="match status" value="1"/>
</dbReference>
<protein>
    <submittedName>
        <fullName evidence="3">Integrator complex subunit 6</fullName>
    </submittedName>
</protein>
<dbReference type="AlphaFoldDB" id="T2M317"/>
<dbReference type="PROSITE" id="PS50234">
    <property type="entry name" value="VWFA"/>
    <property type="match status" value="1"/>
</dbReference>
<dbReference type="Pfam" id="PF25462">
    <property type="entry name" value="Beta-barrel_INTS6"/>
    <property type="match status" value="1"/>
</dbReference>
<dbReference type="SMART" id="SM00327">
    <property type="entry name" value="VWA"/>
    <property type="match status" value="1"/>
</dbReference>
<name>T2M317_HYDVU</name>
<evidence type="ECO:0000313" key="3">
    <source>
        <dbReference type="EMBL" id="CDG66633.1"/>
    </source>
</evidence>
<organism evidence="3">
    <name type="scientific">Hydra vulgaris</name>
    <name type="common">Hydra</name>
    <name type="synonym">Hydra attenuata</name>
    <dbReference type="NCBI Taxonomy" id="6087"/>
    <lineage>
        <taxon>Eukaryota</taxon>
        <taxon>Metazoa</taxon>
        <taxon>Cnidaria</taxon>
        <taxon>Hydrozoa</taxon>
        <taxon>Hydroidolina</taxon>
        <taxon>Anthoathecata</taxon>
        <taxon>Aplanulata</taxon>
        <taxon>Hydridae</taxon>
        <taxon>Hydra</taxon>
    </lineage>
</organism>
<dbReference type="EMBL" id="HAAD01000401">
    <property type="protein sequence ID" value="CDG66633.1"/>
    <property type="molecule type" value="mRNA"/>
</dbReference>
<dbReference type="CDD" id="cd00198">
    <property type="entry name" value="vWFA"/>
    <property type="match status" value="1"/>
</dbReference>
<proteinExistence type="evidence at transcript level"/>
<dbReference type="Pfam" id="PF13519">
    <property type="entry name" value="VWA_2"/>
    <property type="match status" value="1"/>
</dbReference>
<feature type="region of interest" description="Disordered" evidence="1">
    <location>
        <begin position="661"/>
        <end position="684"/>
    </location>
</feature>
<dbReference type="InterPro" id="IPR051113">
    <property type="entry name" value="Integrator_subunit6"/>
</dbReference>
<dbReference type="GO" id="GO:0034472">
    <property type="term" value="P:snRNA 3'-end processing"/>
    <property type="evidence" value="ECO:0007669"/>
    <property type="project" value="TreeGrafter"/>
</dbReference>
<evidence type="ECO:0000256" key="1">
    <source>
        <dbReference type="SAM" id="MobiDB-lite"/>
    </source>
</evidence>
<gene>
    <name evidence="3" type="primary">INTS6</name>
</gene>
<dbReference type="OrthoDB" id="9449012at2759"/>
<dbReference type="InterPro" id="IPR057413">
    <property type="entry name" value="Beta-barrel_INTS6"/>
</dbReference>
<feature type="domain" description="VWFA" evidence="2">
    <location>
        <begin position="3"/>
        <end position="228"/>
    </location>
</feature>
<dbReference type="SUPFAM" id="SSF53300">
    <property type="entry name" value="vWA-like"/>
    <property type="match status" value="1"/>
</dbReference>
<dbReference type="PANTHER" id="PTHR12957">
    <property type="entry name" value="DEAD/H BOX POLYPEPTIDE 26/DICE1-RELATED"/>
    <property type="match status" value="1"/>
</dbReference>